<keyword evidence="3" id="KW-0645">Protease</keyword>
<dbReference type="PANTHER" id="PTHR30023:SF0">
    <property type="entry name" value="PENICILLIN-SENSITIVE CARBOXYPEPTIDASE A"/>
    <property type="match status" value="1"/>
</dbReference>
<dbReference type="NCBIfam" id="TIGR00666">
    <property type="entry name" value="PBP4"/>
    <property type="match status" value="1"/>
</dbReference>
<gene>
    <name evidence="3" type="primary">dacB_2</name>
    <name evidence="3" type="ORF">BN59_01235</name>
</gene>
<keyword evidence="4" id="KW-1185">Reference proteome</keyword>
<accession>A0A078KVD5</accession>
<evidence type="ECO:0000313" key="3">
    <source>
        <dbReference type="EMBL" id="CDZ76956.1"/>
    </source>
</evidence>
<evidence type="ECO:0000256" key="1">
    <source>
        <dbReference type="ARBA" id="ARBA00006096"/>
    </source>
</evidence>
<dbReference type="Gene3D" id="3.40.710.10">
    <property type="entry name" value="DD-peptidase/beta-lactamase superfamily"/>
    <property type="match status" value="2"/>
</dbReference>
<keyword evidence="3" id="KW-0121">Carboxypeptidase</keyword>
<dbReference type="Gene3D" id="3.50.80.20">
    <property type="entry name" value="D-Ala-D-Ala carboxypeptidase C, peptidase S13"/>
    <property type="match status" value="1"/>
</dbReference>
<dbReference type="GO" id="GO:0004185">
    <property type="term" value="F:serine-type carboxypeptidase activity"/>
    <property type="evidence" value="ECO:0007669"/>
    <property type="project" value="InterPro"/>
</dbReference>
<sequence>MKKNVLQGLILSFSLFVTATYAEQKIDPEILAEKINKVLTDFGENINVGVFVQDAKTGKVLYKKDVDRYFMPASNQKLFTAFAALRYLGPDFSYHTQLFADYKKIKKSTLNDNIYLQFSGDPTLTVPQFEFLIESLSEAGIRHIKGQAIIDDSAFDQMTLSPGSSWDDQDFCWGSPMSSLIINHNCVTATLNPAAKAGEPAKLELPDYPQTMKFINEVVTSSDKTKNCQVKVKRTDSSSYTLSGCILDKAKPQVIEMAISSPRENIRSLLNYSLKKNQISLAGGIEFKKFDAFPKAFARQDSPPLKDMVSTMLKESDNTIADALFKTMGADYAHEAGSYTNGNKAVRAILSTTLELKLPKTTLIDGAGASRYNFLKPEQIVYLLQKIFLSPESSSFISSLAIAGVDGTLKDRLNEPETRGKIYAKTGSETAVTSLAGYVETKNKQTLIFSIMINGFTEPSAKYKELEDKICKILVDAG</sequence>
<evidence type="ECO:0000256" key="2">
    <source>
        <dbReference type="ARBA" id="ARBA00022801"/>
    </source>
</evidence>
<organism evidence="3 4">
    <name type="scientific">Legionella massiliensis</name>
    <dbReference type="NCBI Taxonomy" id="1034943"/>
    <lineage>
        <taxon>Bacteria</taxon>
        <taxon>Pseudomonadati</taxon>
        <taxon>Pseudomonadota</taxon>
        <taxon>Gammaproteobacteria</taxon>
        <taxon>Legionellales</taxon>
        <taxon>Legionellaceae</taxon>
        <taxon>Legionella</taxon>
    </lineage>
</organism>
<reference evidence="3 4" key="1">
    <citation type="submission" date="2014-06" db="EMBL/GenBank/DDBJ databases">
        <authorList>
            <person name="Urmite Genomes Urmite Genomes"/>
        </authorList>
    </citation>
    <scope>NUCLEOTIDE SEQUENCE [LARGE SCALE GENOMIC DNA]</scope>
</reference>
<dbReference type="PANTHER" id="PTHR30023">
    <property type="entry name" value="D-ALANYL-D-ALANINE CARBOXYPEPTIDASE"/>
    <property type="match status" value="1"/>
</dbReference>
<dbReference type="SUPFAM" id="SSF56601">
    <property type="entry name" value="beta-lactamase/transpeptidase-like"/>
    <property type="match status" value="1"/>
</dbReference>
<dbReference type="Pfam" id="PF02113">
    <property type="entry name" value="Peptidase_S13"/>
    <property type="match status" value="1"/>
</dbReference>
<comment type="similarity">
    <text evidence="1">Belongs to the peptidase S13 family.</text>
</comment>
<dbReference type="Proteomes" id="UP000044071">
    <property type="component" value="Unassembled WGS sequence"/>
</dbReference>
<dbReference type="AlphaFoldDB" id="A0A078KVD5"/>
<dbReference type="GO" id="GO:0006508">
    <property type="term" value="P:proteolysis"/>
    <property type="evidence" value="ECO:0007669"/>
    <property type="project" value="InterPro"/>
</dbReference>
<dbReference type="STRING" id="1034943.BN59_01235"/>
<dbReference type="InterPro" id="IPR000667">
    <property type="entry name" value="Peptidase_S13"/>
</dbReference>
<dbReference type="PRINTS" id="PR00922">
    <property type="entry name" value="DADACBPTASE3"/>
</dbReference>
<name>A0A078KVD5_9GAMM</name>
<protein>
    <submittedName>
        <fullName evidence="3">D-alanyl-D-alanine carboxypeptidase DacB</fullName>
    </submittedName>
</protein>
<dbReference type="eggNOG" id="COG2027">
    <property type="taxonomic scope" value="Bacteria"/>
</dbReference>
<dbReference type="InterPro" id="IPR012338">
    <property type="entry name" value="Beta-lactam/transpept-like"/>
</dbReference>
<dbReference type="EMBL" id="CCSB01000001">
    <property type="protein sequence ID" value="CDZ76956.1"/>
    <property type="molecule type" value="Genomic_DNA"/>
</dbReference>
<proteinExistence type="inferred from homology"/>
<dbReference type="GO" id="GO:0000270">
    <property type="term" value="P:peptidoglycan metabolic process"/>
    <property type="evidence" value="ECO:0007669"/>
    <property type="project" value="TreeGrafter"/>
</dbReference>
<dbReference type="OrthoDB" id="9802627at2"/>
<evidence type="ECO:0000313" key="4">
    <source>
        <dbReference type="Proteomes" id="UP000044071"/>
    </source>
</evidence>
<dbReference type="RefSeq" id="WP_043873379.1">
    <property type="nucleotide sequence ID" value="NZ_CCVW01000001.1"/>
</dbReference>
<keyword evidence="2" id="KW-0378">Hydrolase</keyword>
<dbReference type="MEROPS" id="S13.001"/>